<organism evidence="1 2">
    <name type="scientific">Stephania cephalantha</name>
    <dbReference type="NCBI Taxonomy" id="152367"/>
    <lineage>
        <taxon>Eukaryota</taxon>
        <taxon>Viridiplantae</taxon>
        <taxon>Streptophyta</taxon>
        <taxon>Embryophyta</taxon>
        <taxon>Tracheophyta</taxon>
        <taxon>Spermatophyta</taxon>
        <taxon>Magnoliopsida</taxon>
        <taxon>Ranunculales</taxon>
        <taxon>Menispermaceae</taxon>
        <taxon>Menispermoideae</taxon>
        <taxon>Cissampelideae</taxon>
        <taxon>Stephania</taxon>
    </lineage>
</organism>
<comment type="caution">
    <text evidence="1">The sequence shown here is derived from an EMBL/GenBank/DDBJ whole genome shotgun (WGS) entry which is preliminary data.</text>
</comment>
<name>A0AAP0EFR7_9MAGN</name>
<evidence type="ECO:0000313" key="2">
    <source>
        <dbReference type="Proteomes" id="UP001419268"/>
    </source>
</evidence>
<accession>A0AAP0EFR7</accession>
<reference evidence="1 2" key="1">
    <citation type="submission" date="2024-01" db="EMBL/GenBank/DDBJ databases">
        <title>Genome assemblies of Stephania.</title>
        <authorList>
            <person name="Yang L."/>
        </authorList>
    </citation>
    <scope>NUCLEOTIDE SEQUENCE [LARGE SCALE GENOMIC DNA]</scope>
    <source>
        <strain evidence="1">JXDWG</strain>
        <tissue evidence="1">Leaf</tissue>
    </source>
</reference>
<protein>
    <submittedName>
        <fullName evidence="1">Uncharacterized protein</fullName>
    </submittedName>
</protein>
<dbReference type="AlphaFoldDB" id="A0AAP0EFR7"/>
<evidence type="ECO:0000313" key="1">
    <source>
        <dbReference type="EMBL" id="KAK9088523.1"/>
    </source>
</evidence>
<dbReference type="Proteomes" id="UP001419268">
    <property type="component" value="Unassembled WGS sequence"/>
</dbReference>
<proteinExistence type="predicted"/>
<keyword evidence="2" id="KW-1185">Reference proteome</keyword>
<gene>
    <name evidence="1" type="ORF">Scep_027605</name>
</gene>
<sequence>MGEKLLQEFQKIVLGIPRPFFVNAHRCDVQQALEFVNSFLIDHEKLKFNTPTSREIEQHIGWLMDNVWAETQLIQVNATLQNMLDENELCSAQPISYPEENVSADTLKNVEVNEVTQVEDYSSETMEELEVFQTESDIIIAQDEEEENEMKIEVISERPEESQKESEEDQPLVLVKPPTLPCIVKPYKGVEVNERSYIFYTVATFVLDDHDAT</sequence>
<dbReference type="EMBL" id="JBBNAG010000012">
    <property type="protein sequence ID" value="KAK9088523.1"/>
    <property type="molecule type" value="Genomic_DNA"/>
</dbReference>